<dbReference type="InterPro" id="IPR035985">
    <property type="entry name" value="Ubiquitin-activating_enz"/>
</dbReference>
<dbReference type="Pfam" id="PF00899">
    <property type="entry name" value="ThiF"/>
    <property type="match status" value="1"/>
</dbReference>
<dbReference type="AlphaFoldDB" id="A0A1W0WM84"/>
<gene>
    <name evidence="4" type="ORF">BV898_09629</name>
</gene>
<dbReference type="EMBL" id="MTYJ01000076">
    <property type="protein sequence ID" value="OQV16321.1"/>
    <property type="molecule type" value="Genomic_DNA"/>
</dbReference>
<sequence>MDIQAEEHMQTDATTEVGLNGSENGKENVELAPVNPDRFRATNLYDRQIRLWGWEAQQRLMRSRLLMYGMNGVGAEVLKNLMLGGIKEITIVDDALVQEADLSTNFFVRREDFGQNRATASKGRAQLLSAACALTAVQGNVNILTEEWVRGYDLVVINGVSLTEAVRIGKVCRELRVPLFVSQVVGFHAFYVNDLNGLTFEVPPLGGEKPAGSGPKPKPKIIIDDDEDMPSTSRGRPTEAQVVCTDQAEESAPQSAQLEITVPDLASILTEDCARRSGLASPMPKRGGLKRIDPYLNMELILTFAAQKGRYPQYQYMEEDLKVLDHILGMIRPEGDTRVVEPNEFLRPDANFTCAIFGGTMAQEIITVLTRRGYPIFNLFYLAALDAMGSREYLQ</sequence>
<dbReference type="Gene3D" id="3.40.50.720">
    <property type="entry name" value="NAD(P)-binding Rossmann-like Domain"/>
    <property type="match status" value="1"/>
</dbReference>
<feature type="region of interest" description="Disordered" evidence="2">
    <location>
        <begin position="206"/>
        <end position="237"/>
    </location>
</feature>
<dbReference type="GO" id="GO:0016925">
    <property type="term" value="P:protein sumoylation"/>
    <property type="evidence" value="ECO:0007669"/>
    <property type="project" value="TreeGrafter"/>
</dbReference>
<dbReference type="PANTHER" id="PTHR10953:SF162">
    <property type="entry name" value="SUMO-ACTIVATING ENZYME SUBUNIT 1"/>
    <property type="match status" value="1"/>
</dbReference>
<evidence type="ECO:0000313" key="4">
    <source>
        <dbReference type="EMBL" id="OQV16321.1"/>
    </source>
</evidence>
<organism evidence="4 5">
    <name type="scientific">Hypsibius exemplaris</name>
    <name type="common">Freshwater tardigrade</name>
    <dbReference type="NCBI Taxonomy" id="2072580"/>
    <lineage>
        <taxon>Eukaryota</taxon>
        <taxon>Metazoa</taxon>
        <taxon>Ecdysozoa</taxon>
        <taxon>Tardigrada</taxon>
        <taxon>Eutardigrada</taxon>
        <taxon>Parachela</taxon>
        <taxon>Hypsibioidea</taxon>
        <taxon>Hypsibiidae</taxon>
        <taxon>Hypsibius</taxon>
    </lineage>
</organism>
<dbReference type="PANTHER" id="PTHR10953">
    <property type="entry name" value="UBIQUITIN-ACTIVATING ENZYME E1"/>
    <property type="match status" value="1"/>
</dbReference>
<reference evidence="5" key="1">
    <citation type="submission" date="2017-01" db="EMBL/GenBank/DDBJ databases">
        <title>Comparative genomics of anhydrobiosis in the tardigrade Hypsibius dujardini.</title>
        <authorList>
            <person name="Yoshida Y."/>
            <person name="Koutsovoulos G."/>
            <person name="Laetsch D."/>
            <person name="Stevens L."/>
            <person name="Kumar S."/>
            <person name="Horikawa D."/>
            <person name="Ishino K."/>
            <person name="Komine S."/>
            <person name="Tomita M."/>
            <person name="Blaxter M."/>
            <person name="Arakawa K."/>
        </authorList>
    </citation>
    <scope>NUCLEOTIDE SEQUENCE [LARGE SCALE GENOMIC DNA]</scope>
    <source>
        <strain evidence="5">Z151</strain>
    </source>
</reference>
<feature type="region of interest" description="Disordered" evidence="2">
    <location>
        <begin position="1"/>
        <end position="29"/>
    </location>
</feature>
<dbReference type="InterPro" id="IPR000594">
    <property type="entry name" value="ThiF_NAD_FAD-bd"/>
</dbReference>
<comment type="caution">
    <text evidence="4">The sequence shown here is derived from an EMBL/GenBank/DDBJ whole genome shotgun (WGS) entry which is preliminary data.</text>
</comment>
<dbReference type="SUPFAM" id="SSF69572">
    <property type="entry name" value="Activating enzymes of the ubiquitin-like proteins"/>
    <property type="match status" value="1"/>
</dbReference>
<accession>A0A1W0WM84</accession>
<dbReference type="GO" id="GO:0019948">
    <property type="term" value="F:SUMO activating enzyme activity"/>
    <property type="evidence" value="ECO:0007669"/>
    <property type="project" value="TreeGrafter"/>
</dbReference>
<protein>
    <submittedName>
        <fullName evidence="4">SUMO-activating enzyme subunit 1</fullName>
    </submittedName>
</protein>
<dbReference type="Proteomes" id="UP000192578">
    <property type="component" value="Unassembled WGS sequence"/>
</dbReference>
<keyword evidence="5" id="KW-1185">Reference proteome</keyword>
<evidence type="ECO:0000256" key="1">
    <source>
        <dbReference type="ARBA" id="ARBA00005673"/>
    </source>
</evidence>
<evidence type="ECO:0000259" key="3">
    <source>
        <dbReference type="Pfam" id="PF00899"/>
    </source>
</evidence>
<dbReference type="GO" id="GO:0031510">
    <property type="term" value="C:SUMO activating enzyme complex"/>
    <property type="evidence" value="ECO:0007669"/>
    <property type="project" value="TreeGrafter"/>
</dbReference>
<feature type="domain" description="THIF-type NAD/FAD binding fold" evidence="3">
    <location>
        <begin position="45"/>
        <end position="375"/>
    </location>
</feature>
<dbReference type="OrthoDB" id="412647at2759"/>
<evidence type="ECO:0000313" key="5">
    <source>
        <dbReference type="Proteomes" id="UP000192578"/>
    </source>
</evidence>
<proteinExistence type="inferred from homology"/>
<comment type="similarity">
    <text evidence="1">Belongs to the ubiquitin-activating E1 family.</text>
</comment>
<feature type="compositionally biased region" description="Basic and acidic residues" evidence="2">
    <location>
        <begin position="1"/>
        <end position="10"/>
    </location>
</feature>
<dbReference type="GO" id="GO:0005737">
    <property type="term" value="C:cytoplasm"/>
    <property type="evidence" value="ECO:0007669"/>
    <property type="project" value="TreeGrafter"/>
</dbReference>
<dbReference type="InterPro" id="IPR045886">
    <property type="entry name" value="ThiF/MoeB/HesA"/>
</dbReference>
<name>A0A1W0WM84_HYPEX</name>
<evidence type="ECO:0000256" key="2">
    <source>
        <dbReference type="SAM" id="MobiDB-lite"/>
    </source>
</evidence>